<gene>
    <name evidence="1" type="ORF">IPOD504_LOCUS6998</name>
</gene>
<dbReference type="PROSITE" id="PS51257">
    <property type="entry name" value="PROKAR_LIPOPROTEIN"/>
    <property type="match status" value="1"/>
</dbReference>
<dbReference type="EMBL" id="OW152831">
    <property type="protein sequence ID" value="CAH2049668.1"/>
    <property type="molecule type" value="Genomic_DNA"/>
</dbReference>
<evidence type="ECO:0000313" key="2">
    <source>
        <dbReference type="Proteomes" id="UP000837857"/>
    </source>
</evidence>
<name>A0ABN8IEF9_9NEOP</name>
<protein>
    <submittedName>
        <fullName evidence="1">Uncharacterized protein</fullName>
    </submittedName>
</protein>
<feature type="non-terminal residue" evidence="1">
    <location>
        <position position="94"/>
    </location>
</feature>
<reference evidence="1" key="1">
    <citation type="submission" date="2022-03" db="EMBL/GenBank/DDBJ databases">
        <authorList>
            <person name="Martin H S."/>
        </authorList>
    </citation>
    <scope>NUCLEOTIDE SEQUENCE</scope>
</reference>
<keyword evidence="2" id="KW-1185">Reference proteome</keyword>
<accession>A0ABN8IEF9</accession>
<organism evidence="1 2">
    <name type="scientific">Iphiclides podalirius</name>
    <name type="common">scarce swallowtail</name>
    <dbReference type="NCBI Taxonomy" id="110791"/>
    <lineage>
        <taxon>Eukaryota</taxon>
        <taxon>Metazoa</taxon>
        <taxon>Ecdysozoa</taxon>
        <taxon>Arthropoda</taxon>
        <taxon>Hexapoda</taxon>
        <taxon>Insecta</taxon>
        <taxon>Pterygota</taxon>
        <taxon>Neoptera</taxon>
        <taxon>Endopterygota</taxon>
        <taxon>Lepidoptera</taxon>
        <taxon>Glossata</taxon>
        <taxon>Ditrysia</taxon>
        <taxon>Papilionoidea</taxon>
        <taxon>Papilionidae</taxon>
        <taxon>Papilioninae</taxon>
        <taxon>Iphiclides</taxon>
    </lineage>
</organism>
<sequence length="94" mass="10201">MYKVVNVMALVLGAKYEQRSAGFILGAGTFACNDAMCYTRIFVVAEPLRSETNKASPMGFRVKPFFQMQLSGIDERGSKAANDPTGAPAKPVHK</sequence>
<dbReference type="Proteomes" id="UP000837857">
    <property type="component" value="Chromosome 19"/>
</dbReference>
<proteinExistence type="predicted"/>
<evidence type="ECO:0000313" key="1">
    <source>
        <dbReference type="EMBL" id="CAH2049668.1"/>
    </source>
</evidence>